<feature type="chain" id="PRO_5002510074" evidence="12">
    <location>
        <begin position="32"/>
        <end position="975"/>
    </location>
</feature>
<keyword evidence="2 9" id="KW-0813">Transport</keyword>
<dbReference type="RefSeq" id="WP_084616903.1">
    <property type="nucleotide sequence ID" value="NZ_CP010975.1"/>
</dbReference>
<dbReference type="Proteomes" id="UP000034071">
    <property type="component" value="Chromosome"/>
</dbReference>
<feature type="signal peptide" evidence="12">
    <location>
        <begin position="1"/>
        <end position="31"/>
    </location>
</feature>
<dbReference type="HOGENOM" id="CLU_010745_0_0_6"/>
<evidence type="ECO:0000256" key="6">
    <source>
        <dbReference type="ARBA" id="ARBA00023077"/>
    </source>
</evidence>
<evidence type="ECO:0000256" key="5">
    <source>
        <dbReference type="ARBA" id="ARBA00022729"/>
    </source>
</evidence>
<keyword evidence="16" id="KW-1185">Reference proteome</keyword>
<feature type="domain" description="TonB-dependent receptor plug" evidence="14">
    <location>
        <begin position="56"/>
        <end position="181"/>
    </location>
</feature>
<dbReference type="PANTHER" id="PTHR47234">
    <property type="match status" value="1"/>
</dbReference>
<keyword evidence="6 10" id="KW-0798">TonB box</keyword>
<evidence type="ECO:0000256" key="10">
    <source>
        <dbReference type="PROSITE-ProRule" id="PRU10143"/>
    </source>
</evidence>
<evidence type="ECO:0000256" key="11">
    <source>
        <dbReference type="RuleBase" id="RU003357"/>
    </source>
</evidence>
<keyword evidence="5 12" id="KW-0732">Signal</keyword>
<dbReference type="PROSITE" id="PS00430">
    <property type="entry name" value="TONB_DEPENDENT_REC_1"/>
    <property type="match status" value="1"/>
</dbReference>
<dbReference type="PANTHER" id="PTHR47234:SF2">
    <property type="entry name" value="TONB-DEPENDENT RECEPTOR"/>
    <property type="match status" value="1"/>
</dbReference>
<comment type="subcellular location">
    <subcellularLocation>
        <location evidence="1 9">Cell outer membrane</location>
        <topology evidence="1 9">Multi-pass membrane protein</topology>
    </subcellularLocation>
</comment>
<dbReference type="InterPro" id="IPR010916">
    <property type="entry name" value="TonB_box_CS"/>
</dbReference>
<name>A0A0F6TPR9_9GAMM</name>
<protein>
    <submittedName>
        <fullName evidence="15">TonB-dependent receptor</fullName>
    </submittedName>
</protein>
<keyword evidence="15" id="KW-0675">Receptor</keyword>
<dbReference type="InterPro" id="IPR037066">
    <property type="entry name" value="Plug_dom_sf"/>
</dbReference>
<dbReference type="PATRIC" id="fig|914150.5.peg.666"/>
<keyword evidence="3 9" id="KW-1134">Transmembrane beta strand</keyword>
<dbReference type="PROSITE" id="PS52016">
    <property type="entry name" value="TONB_DEPENDENT_REC_3"/>
    <property type="match status" value="1"/>
</dbReference>
<dbReference type="InterPro" id="IPR012910">
    <property type="entry name" value="Plug_dom"/>
</dbReference>
<evidence type="ECO:0000256" key="8">
    <source>
        <dbReference type="ARBA" id="ARBA00023237"/>
    </source>
</evidence>
<evidence type="ECO:0000259" key="13">
    <source>
        <dbReference type="Pfam" id="PF00593"/>
    </source>
</evidence>
<feature type="short sequence motif" description="TonB box" evidence="10">
    <location>
        <begin position="42"/>
        <end position="48"/>
    </location>
</feature>
<comment type="similarity">
    <text evidence="9 11">Belongs to the TonB-dependent receptor family.</text>
</comment>
<dbReference type="InterPro" id="IPR039426">
    <property type="entry name" value="TonB-dep_rcpt-like"/>
</dbReference>
<dbReference type="Pfam" id="PF07715">
    <property type="entry name" value="Plug"/>
    <property type="match status" value="1"/>
</dbReference>
<evidence type="ECO:0000259" key="14">
    <source>
        <dbReference type="Pfam" id="PF07715"/>
    </source>
</evidence>
<reference evidence="15 16" key="1">
    <citation type="submission" date="2015-02" db="EMBL/GenBank/DDBJ databases">
        <title>Complete genome sequence of Kangiella geojedonensis strain YCS-5T.</title>
        <authorList>
            <person name="Kim K.M."/>
        </authorList>
    </citation>
    <scope>NUCLEOTIDE SEQUENCE [LARGE SCALE GENOMIC DNA]</scope>
    <source>
        <strain evidence="15 16">YCS-5</strain>
    </source>
</reference>
<dbReference type="Gene3D" id="2.170.130.10">
    <property type="entry name" value="TonB-dependent receptor, plug domain"/>
    <property type="match status" value="1"/>
</dbReference>
<keyword evidence="8 9" id="KW-0998">Cell outer membrane</keyword>
<evidence type="ECO:0000313" key="15">
    <source>
        <dbReference type="EMBL" id="AKE51632.1"/>
    </source>
</evidence>
<evidence type="ECO:0000256" key="1">
    <source>
        <dbReference type="ARBA" id="ARBA00004571"/>
    </source>
</evidence>
<evidence type="ECO:0000256" key="12">
    <source>
        <dbReference type="SAM" id="SignalP"/>
    </source>
</evidence>
<evidence type="ECO:0000256" key="2">
    <source>
        <dbReference type="ARBA" id="ARBA00022448"/>
    </source>
</evidence>
<dbReference type="Gene3D" id="2.40.170.20">
    <property type="entry name" value="TonB-dependent receptor, beta-barrel domain"/>
    <property type="match status" value="1"/>
</dbReference>
<evidence type="ECO:0000256" key="9">
    <source>
        <dbReference type="PROSITE-ProRule" id="PRU01360"/>
    </source>
</evidence>
<feature type="domain" description="TonB-dependent receptor-like beta-barrel" evidence="13">
    <location>
        <begin position="394"/>
        <end position="938"/>
    </location>
</feature>
<proteinExistence type="inferred from homology"/>
<organism evidence="15 16">
    <name type="scientific">Kangiella geojedonensis</name>
    <dbReference type="NCBI Taxonomy" id="914150"/>
    <lineage>
        <taxon>Bacteria</taxon>
        <taxon>Pseudomonadati</taxon>
        <taxon>Pseudomonadota</taxon>
        <taxon>Gammaproteobacteria</taxon>
        <taxon>Kangiellales</taxon>
        <taxon>Kangiellaceae</taxon>
        <taxon>Kangiella</taxon>
    </lineage>
</organism>
<dbReference type="EMBL" id="CP010975">
    <property type="protein sequence ID" value="AKE51632.1"/>
    <property type="molecule type" value="Genomic_DNA"/>
</dbReference>
<evidence type="ECO:0000256" key="3">
    <source>
        <dbReference type="ARBA" id="ARBA00022452"/>
    </source>
</evidence>
<dbReference type="OrthoDB" id="9764669at2"/>
<evidence type="ECO:0000256" key="7">
    <source>
        <dbReference type="ARBA" id="ARBA00023136"/>
    </source>
</evidence>
<keyword evidence="7 9" id="KW-0472">Membrane</keyword>
<gene>
    <name evidence="15" type="ORF">TQ33_0655</name>
</gene>
<dbReference type="Pfam" id="PF00593">
    <property type="entry name" value="TonB_dep_Rec_b-barrel"/>
    <property type="match status" value="1"/>
</dbReference>
<dbReference type="InterPro" id="IPR000531">
    <property type="entry name" value="Beta-barrel_TonB"/>
</dbReference>
<dbReference type="STRING" id="914150.TQ33_0655"/>
<dbReference type="GO" id="GO:0009279">
    <property type="term" value="C:cell outer membrane"/>
    <property type="evidence" value="ECO:0007669"/>
    <property type="project" value="UniProtKB-SubCell"/>
</dbReference>
<evidence type="ECO:0000313" key="16">
    <source>
        <dbReference type="Proteomes" id="UP000034071"/>
    </source>
</evidence>
<dbReference type="AlphaFoldDB" id="A0A0F6TPR9"/>
<accession>A0A0F6TPR9</accession>
<keyword evidence="4 9" id="KW-0812">Transmembrane</keyword>
<dbReference type="InterPro" id="IPR036942">
    <property type="entry name" value="Beta-barrel_TonB_sf"/>
</dbReference>
<sequence>MDKNIFFPPVKKLLVAGAVFAAFGFNNTTIAAEDDASAEAESIVVTGSRIRQAQAEGSNPVQVLSREDLERTGLKTVGDILQRLPAAGSALNTRFNSSGNFGFPPDGGGIGAGAAEVALRHLDAKRTLVLVDGVRWVNGSSASGVSNSVDLNTIPISIIDRIEILEDGASSIYGSDAIAGVVNVITRKDFDGFEFNAYGGAYDEGDGETGQFDLAFGAQGDRHRVFFSISHYDQQKVDSFERELSVFPTPGTGLTRGSSGTPQGRFLFFGQDNDNDGNPDVVNLTINDGVTGIPNYDPNNPGGPGDDFHVFTNNDRFNFASYNLYVTPSQRTSIFGQADYQITDNVNFYAKALYNNRKSTNQAAPEPIFIGPDAGTGGLADTVIVHETNPYNPFGMTLDSSNFIFAGRRPIEGGPRVFRQNVDTSYIGLGFNGDFVAGDNVFFWDVNYNHGKNYATQIKRGGYNIRRIKNALGPLADCQAMEGCVPLNLFGGQGDGSGTITQEMLDYIQFIQKDASENVIDTLSANISGDLFEMPAGYFSFAAGIESREYRGFFEPDPVVVAGDSNGVPSSPTSGSYEVDEYYAEFKVPLLADVAAAEELTLSLAARTSDYSTFGTETTTKAGVLWRVTDELMFRGSISEGFRAPSIGELYSSGSRFDATLADRCSDYAGTQYEANCQALGVPGTYTQLNSQISVTTGGNEDLKAETSDSQTLGFVYSPQWVNSVDWINTLDFKGTYYKHEIEGAVQAIDAQTQLDLCVNTLDSLYCDGISRASTGAINGFNNRLVNIGGIETSGYDLSISYTAPQSDWGMFSVTWFNTFVSEYIEESLGNRVDLAGIERNDSGIPEWKSVLTLGLNQDDWGLSWTVRYVDSLTEDCTDFLDGTSDSLTALGLCSNPNTADESMSKNELSSRVYNDIQFSYFPDVDGMDMELNVGVNNFLDEEPPACYSCSLNGYDPSVYDPEGVFAYASIKLKF</sequence>
<dbReference type="SUPFAM" id="SSF56935">
    <property type="entry name" value="Porins"/>
    <property type="match status" value="1"/>
</dbReference>
<dbReference type="KEGG" id="kge:TQ33_0655"/>
<evidence type="ECO:0000256" key="4">
    <source>
        <dbReference type="ARBA" id="ARBA00022692"/>
    </source>
</evidence>